<evidence type="ECO:0000256" key="3">
    <source>
        <dbReference type="ARBA" id="ARBA00023134"/>
    </source>
</evidence>
<keyword evidence="3" id="KW-0342">GTP-binding</keyword>
<comment type="similarity">
    <text evidence="1">Belongs to the small GTPase superfamily. Rab family.</text>
</comment>
<dbReference type="FunFam" id="3.40.50.300:FF:001447">
    <property type="entry name" value="Ras-related protein Rab-1B"/>
    <property type="match status" value="1"/>
</dbReference>
<evidence type="ECO:0000313" key="6">
    <source>
        <dbReference type="Proteomes" id="UP000028990"/>
    </source>
</evidence>
<evidence type="ECO:0000256" key="4">
    <source>
        <dbReference type="SAM" id="MobiDB-lite"/>
    </source>
</evidence>
<keyword evidence="2" id="KW-0547">Nucleotide-binding</keyword>
<accession>A0A091ERH9</accession>
<dbReference type="GO" id="GO:0003924">
    <property type="term" value="F:GTPase activity"/>
    <property type="evidence" value="ECO:0007669"/>
    <property type="project" value="InterPro"/>
</dbReference>
<name>A0A091ERH9_FUKDA</name>
<dbReference type="AlphaFoldDB" id="A0A091ERH9"/>
<gene>
    <name evidence="5" type="ORF">H920_00225</name>
</gene>
<evidence type="ECO:0000313" key="5">
    <source>
        <dbReference type="EMBL" id="KFO38381.1"/>
    </source>
</evidence>
<keyword evidence="6" id="KW-1185">Reference proteome</keyword>
<protein>
    <submittedName>
        <fullName evidence="5">Ras-related protein Rab-43</fullName>
    </submittedName>
</protein>
<dbReference type="Gene3D" id="3.40.50.300">
    <property type="entry name" value="P-loop containing nucleotide triphosphate hydrolases"/>
    <property type="match status" value="2"/>
</dbReference>
<dbReference type="Proteomes" id="UP000028990">
    <property type="component" value="Unassembled WGS sequence"/>
</dbReference>
<feature type="region of interest" description="Disordered" evidence="4">
    <location>
        <begin position="100"/>
        <end position="128"/>
    </location>
</feature>
<sequence length="346" mass="38460">MLRCPSLAHDPPQHCLLVPHATMIPHATMHWDPDEQYDFLFKLVLVGDASVGKTCVVQRFKTGAFSERQGSTIGVDFTMKTLEIQGKRVKRSFVARRAVAELSSSPPRRPDPSQNSADPEGGEWAELGHPKGRLDVAATVSRSGWMSDRHGCFPIRAPGSSRSVTSSYEIQESSFQDLSSIESYLLSLLYARHCAGGQWCRELQIWDTAGQERFRTITQSYYRSANGAILAYDITKRSTFLSVPHWIEDVRKYAGSSIVQLLIGNKSDLAELREVQLAEAQSLAEHYDILCAIETSAKDSSNVEEAFVRVATELIMRHGGPMFSEKNTDLIQLDSKDIGESWGCGC</sequence>
<evidence type="ECO:0000256" key="1">
    <source>
        <dbReference type="ARBA" id="ARBA00006270"/>
    </source>
</evidence>
<reference evidence="5 6" key="1">
    <citation type="submission" date="2013-11" db="EMBL/GenBank/DDBJ databases">
        <title>The Damaraland mole rat (Fukomys damarensis) genome and evolution of African mole rats.</title>
        <authorList>
            <person name="Gladyshev V.N."/>
            <person name="Fang X."/>
        </authorList>
    </citation>
    <scope>NUCLEOTIDE SEQUENCE [LARGE SCALE GENOMIC DNA]</scope>
    <source>
        <tissue evidence="5">Liver</tissue>
    </source>
</reference>
<dbReference type="GO" id="GO:0005525">
    <property type="term" value="F:GTP binding"/>
    <property type="evidence" value="ECO:0007669"/>
    <property type="project" value="UniProtKB-KW"/>
</dbReference>
<dbReference type="NCBIfam" id="TIGR00231">
    <property type="entry name" value="small_GTP"/>
    <property type="match status" value="1"/>
</dbReference>
<dbReference type="SMART" id="SM00174">
    <property type="entry name" value="RHO"/>
    <property type="match status" value="1"/>
</dbReference>
<organism evidence="5 6">
    <name type="scientific">Fukomys damarensis</name>
    <name type="common">Damaraland mole rat</name>
    <name type="synonym">Cryptomys damarensis</name>
    <dbReference type="NCBI Taxonomy" id="885580"/>
    <lineage>
        <taxon>Eukaryota</taxon>
        <taxon>Metazoa</taxon>
        <taxon>Chordata</taxon>
        <taxon>Craniata</taxon>
        <taxon>Vertebrata</taxon>
        <taxon>Euteleostomi</taxon>
        <taxon>Mammalia</taxon>
        <taxon>Eutheria</taxon>
        <taxon>Euarchontoglires</taxon>
        <taxon>Glires</taxon>
        <taxon>Rodentia</taxon>
        <taxon>Hystricomorpha</taxon>
        <taxon>Bathyergidae</taxon>
        <taxon>Fukomys</taxon>
    </lineage>
</organism>
<proteinExistence type="inferred from homology"/>
<dbReference type="InterPro" id="IPR050209">
    <property type="entry name" value="Rab_GTPases_membrane_traffic"/>
</dbReference>
<dbReference type="PROSITE" id="PS51421">
    <property type="entry name" value="RAS"/>
    <property type="match status" value="1"/>
</dbReference>
<dbReference type="PANTHER" id="PTHR47979">
    <property type="entry name" value="DRAB11-RELATED"/>
    <property type="match status" value="1"/>
</dbReference>
<dbReference type="InterPro" id="IPR027417">
    <property type="entry name" value="P-loop_NTPase"/>
</dbReference>
<dbReference type="InterPro" id="IPR005225">
    <property type="entry name" value="Small_GTP-bd"/>
</dbReference>
<dbReference type="SMART" id="SM00173">
    <property type="entry name" value="RAS"/>
    <property type="match status" value="1"/>
</dbReference>
<dbReference type="eggNOG" id="KOG0084">
    <property type="taxonomic scope" value="Eukaryota"/>
</dbReference>
<dbReference type="EMBL" id="KN120539">
    <property type="protein sequence ID" value="KFO38381.1"/>
    <property type="molecule type" value="Genomic_DNA"/>
</dbReference>
<dbReference type="SMART" id="SM00175">
    <property type="entry name" value="RAB"/>
    <property type="match status" value="1"/>
</dbReference>
<dbReference type="PROSITE" id="PS51419">
    <property type="entry name" value="RAB"/>
    <property type="match status" value="1"/>
</dbReference>
<dbReference type="Pfam" id="PF00071">
    <property type="entry name" value="Ras"/>
    <property type="match status" value="2"/>
</dbReference>
<dbReference type="PRINTS" id="PR00449">
    <property type="entry name" value="RASTRNSFRMNG"/>
</dbReference>
<evidence type="ECO:0000256" key="2">
    <source>
        <dbReference type="ARBA" id="ARBA00022741"/>
    </source>
</evidence>
<dbReference type="InterPro" id="IPR001806">
    <property type="entry name" value="Small_GTPase"/>
</dbReference>
<dbReference type="SUPFAM" id="SSF52540">
    <property type="entry name" value="P-loop containing nucleoside triphosphate hydrolases"/>
    <property type="match status" value="1"/>
</dbReference>